<evidence type="ECO:0000256" key="2">
    <source>
        <dbReference type="ARBA" id="ARBA00022475"/>
    </source>
</evidence>
<keyword evidence="5 6" id="KW-0472">Membrane</keyword>
<comment type="subcellular location">
    <subcellularLocation>
        <location evidence="1">Cell membrane</location>
        <topology evidence="1">Multi-pass membrane protein</topology>
    </subcellularLocation>
</comment>
<evidence type="ECO:0000256" key="3">
    <source>
        <dbReference type="ARBA" id="ARBA00022692"/>
    </source>
</evidence>
<feature type="domain" description="Type II secretion system protein GspF" evidence="7">
    <location>
        <begin position="164"/>
        <end position="291"/>
    </location>
</feature>
<dbReference type="PANTHER" id="PTHR35007">
    <property type="entry name" value="INTEGRAL MEMBRANE PROTEIN-RELATED"/>
    <property type="match status" value="1"/>
</dbReference>
<evidence type="ECO:0000256" key="6">
    <source>
        <dbReference type="SAM" id="Phobius"/>
    </source>
</evidence>
<feature type="transmembrane region" description="Helical" evidence="6">
    <location>
        <begin position="6"/>
        <end position="27"/>
    </location>
</feature>
<dbReference type="Proteomes" id="UP001596072">
    <property type="component" value="Unassembled WGS sequence"/>
</dbReference>
<proteinExistence type="predicted"/>
<keyword evidence="3 6" id="KW-0812">Transmembrane</keyword>
<accession>A0ABW0ZSN7</accession>
<organism evidence="8 9">
    <name type="scientific">Nocardioides vastitatis</name>
    <dbReference type="NCBI Taxonomy" id="2568655"/>
    <lineage>
        <taxon>Bacteria</taxon>
        <taxon>Bacillati</taxon>
        <taxon>Actinomycetota</taxon>
        <taxon>Actinomycetes</taxon>
        <taxon>Propionibacteriales</taxon>
        <taxon>Nocardioidaceae</taxon>
        <taxon>Nocardioides</taxon>
    </lineage>
</organism>
<dbReference type="EMBL" id="JBHSNS010000017">
    <property type="protein sequence ID" value="MFC5731535.1"/>
    <property type="molecule type" value="Genomic_DNA"/>
</dbReference>
<protein>
    <submittedName>
        <fullName evidence="8">Type II secretion system F family protein</fullName>
    </submittedName>
</protein>
<gene>
    <name evidence="8" type="ORF">ACFPQB_21675</name>
</gene>
<dbReference type="InterPro" id="IPR018076">
    <property type="entry name" value="T2SS_GspF_dom"/>
</dbReference>
<keyword evidence="4 6" id="KW-1133">Transmembrane helix</keyword>
<reference evidence="9" key="1">
    <citation type="journal article" date="2019" name="Int. J. Syst. Evol. Microbiol.">
        <title>The Global Catalogue of Microorganisms (GCM) 10K type strain sequencing project: providing services to taxonomists for standard genome sequencing and annotation.</title>
        <authorList>
            <consortium name="The Broad Institute Genomics Platform"/>
            <consortium name="The Broad Institute Genome Sequencing Center for Infectious Disease"/>
            <person name="Wu L."/>
            <person name="Ma J."/>
        </authorList>
    </citation>
    <scope>NUCLEOTIDE SEQUENCE [LARGE SCALE GENOMIC DNA]</scope>
    <source>
        <strain evidence="9">YIM 94188</strain>
    </source>
</reference>
<evidence type="ECO:0000313" key="9">
    <source>
        <dbReference type="Proteomes" id="UP001596072"/>
    </source>
</evidence>
<dbReference type="RefSeq" id="WP_136436775.1">
    <property type="nucleotide sequence ID" value="NZ_JBHSNS010000017.1"/>
</dbReference>
<sequence length="300" mass="32184">MITGLQLAVLSGGLIGLGLALVVARLLPAEPDLADALDRVSSTRNRANTNAPVARTGKERLGLWGMRVLPPGVWVRTPTRELALLRISVAQFYGEKLTFAGLGLLIPPGLTLLFNSLGLGLPLQIPALASIGLAAVMFFIPNYNALDEARKARVEFARALGAYIDLVALERHNGSGVRQAMEAAAEVGDSWVFTRLSEELTRSRWSGLPPWDALHTLAEELGLPELDDFADIMRLSGEEGASVYATLRARSAAMRTAMLNEEIAQANAVGERMTIPGSLLGVIFMALLVAPSLLRMFTTS</sequence>
<comment type="caution">
    <text evidence="8">The sequence shown here is derived from an EMBL/GenBank/DDBJ whole genome shotgun (WGS) entry which is preliminary data.</text>
</comment>
<feature type="transmembrane region" description="Helical" evidence="6">
    <location>
        <begin position="123"/>
        <end position="143"/>
    </location>
</feature>
<name>A0ABW0ZSN7_9ACTN</name>
<dbReference type="Pfam" id="PF00482">
    <property type="entry name" value="T2SSF"/>
    <property type="match status" value="1"/>
</dbReference>
<feature type="transmembrane region" description="Helical" evidence="6">
    <location>
        <begin position="279"/>
        <end position="297"/>
    </location>
</feature>
<evidence type="ECO:0000313" key="8">
    <source>
        <dbReference type="EMBL" id="MFC5731535.1"/>
    </source>
</evidence>
<keyword evidence="9" id="KW-1185">Reference proteome</keyword>
<evidence type="ECO:0000259" key="7">
    <source>
        <dbReference type="Pfam" id="PF00482"/>
    </source>
</evidence>
<keyword evidence="2" id="KW-1003">Cell membrane</keyword>
<evidence type="ECO:0000256" key="1">
    <source>
        <dbReference type="ARBA" id="ARBA00004651"/>
    </source>
</evidence>
<evidence type="ECO:0000256" key="4">
    <source>
        <dbReference type="ARBA" id="ARBA00022989"/>
    </source>
</evidence>
<dbReference type="PANTHER" id="PTHR35007:SF1">
    <property type="entry name" value="PILUS ASSEMBLY PROTEIN"/>
    <property type="match status" value="1"/>
</dbReference>
<evidence type="ECO:0000256" key="5">
    <source>
        <dbReference type="ARBA" id="ARBA00023136"/>
    </source>
</evidence>